<accession>A0AAV6JUG7</accession>
<evidence type="ECO:0000256" key="4">
    <source>
        <dbReference type="ARBA" id="ARBA00022692"/>
    </source>
</evidence>
<evidence type="ECO:0000256" key="3">
    <source>
        <dbReference type="ARBA" id="ARBA00022448"/>
    </source>
</evidence>
<dbReference type="PANTHER" id="PTHR31326:SF1">
    <property type="entry name" value="PROTEIN CLT2, CHLOROPLASTIC"/>
    <property type="match status" value="1"/>
</dbReference>
<evidence type="ECO:0000256" key="5">
    <source>
        <dbReference type="ARBA" id="ARBA00022989"/>
    </source>
</evidence>
<organism evidence="8 9">
    <name type="scientific">Rhododendron griersonianum</name>
    <dbReference type="NCBI Taxonomy" id="479676"/>
    <lineage>
        <taxon>Eukaryota</taxon>
        <taxon>Viridiplantae</taxon>
        <taxon>Streptophyta</taxon>
        <taxon>Embryophyta</taxon>
        <taxon>Tracheophyta</taxon>
        <taxon>Spermatophyta</taxon>
        <taxon>Magnoliopsida</taxon>
        <taxon>eudicotyledons</taxon>
        <taxon>Gunneridae</taxon>
        <taxon>Pentapetalae</taxon>
        <taxon>asterids</taxon>
        <taxon>Ericales</taxon>
        <taxon>Ericaceae</taxon>
        <taxon>Ericoideae</taxon>
        <taxon>Rhodoreae</taxon>
        <taxon>Rhododendron</taxon>
    </lineage>
</organism>
<gene>
    <name evidence="8" type="ORF">RHGRI_016523</name>
</gene>
<feature type="transmembrane region" description="Helical" evidence="7">
    <location>
        <begin position="63"/>
        <end position="81"/>
    </location>
</feature>
<reference evidence="8 9" key="1">
    <citation type="submission" date="2020-08" db="EMBL/GenBank/DDBJ databases">
        <title>Plant Genome Project.</title>
        <authorList>
            <person name="Zhang R.-G."/>
        </authorList>
    </citation>
    <scope>NUCLEOTIDE SEQUENCE [LARGE SCALE GENOMIC DNA]</scope>
    <source>
        <strain evidence="8">WSP0</strain>
        <tissue evidence="8">Leaf</tissue>
    </source>
</reference>
<dbReference type="PANTHER" id="PTHR31326">
    <property type="entry name" value="PROTEIN CLT2, CHLOROPLASTIC"/>
    <property type="match status" value="1"/>
</dbReference>
<comment type="similarity">
    <text evidence="2">Belongs to the CRT-like transporter family.</text>
</comment>
<evidence type="ECO:0000256" key="2">
    <source>
        <dbReference type="ARBA" id="ARBA00006690"/>
    </source>
</evidence>
<dbReference type="AlphaFoldDB" id="A0AAV6JUG7"/>
<comment type="subcellular location">
    <subcellularLocation>
        <location evidence="1">Membrane</location>
        <topology evidence="1">Multi-pass membrane protein</topology>
    </subcellularLocation>
</comment>
<evidence type="ECO:0000256" key="6">
    <source>
        <dbReference type="ARBA" id="ARBA00023136"/>
    </source>
</evidence>
<keyword evidence="4 7" id="KW-0812">Transmembrane</keyword>
<dbReference type="Pfam" id="PF08627">
    <property type="entry name" value="CRT-like"/>
    <property type="match status" value="1"/>
</dbReference>
<comment type="caution">
    <text evidence="8">The sequence shown here is derived from an EMBL/GenBank/DDBJ whole genome shotgun (WGS) entry which is preliminary data.</text>
</comment>
<dbReference type="InterPro" id="IPR013936">
    <property type="entry name" value="CRT-like"/>
</dbReference>
<proteinExistence type="inferred from homology"/>
<evidence type="ECO:0000313" key="9">
    <source>
        <dbReference type="Proteomes" id="UP000823749"/>
    </source>
</evidence>
<dbReference type="GO" id="GO:0016020">
    <property type="term" value="C:membrane"/>
    <property type="evidence" value="ECO:0007669"/>
    <property type="project" value="UniProtKB-SubCell"/>
</dbReference>
<sequence length="159" mass="17070">MMAIPKSPFVMIGILEALGVAAGMSSGAMLPGPAIPILNQTFLVWQLAFSTLLLGTKYSWSKIGSCLLVAAGVVVAVARYFNLSVTNILRKNMNVAFGIFCHMFYEHTIKNYGNTRRSTAVGDSVALVSHDGENSSHHSSVEPLVKALFDVDLRYSGGC</sequence>
<dbReference type="Proteomes" id="UP000823749">
    <property type="component" value="Chromosome 6"/>
</dbReference>
<dbReference type="EMBL" id="JACTNZ010000006">
    <property type="protein sequence ID" value="KAG5543794.1"/>
    <property type="molecule type" value="Genomic_DNA"/>
</dbReference>
<keyword evidence="6 7" id="KW-0472">Membrane</keyword>
<keyword evidence="5 7" id="KW-1133">Transmembrane helix</keyword>
<name>A0AAV6JUG7_9ERIC</name>
<evidence type="ECO:0000313" key="8">
    <source>
        <dbReference type="EMBL" id="KAG5543794.1"/>
    </source>
</evidence>
<evidence type="ECO:0000256" key="1">
    <source>
        <dbReference type="ARBA" id="ARBA00004141"/>
    </source>
</evidence>
<keyword evidence="3" id="KW-0813">Transport</keyword>
<evidence type="ECO:0000256" key="7">
    <source>
        <dbReference type="SAM" id="Phobius"/>
    </source>
</evidence>
<protein>
    <submittedName>
        <fullName evidence="8">Uncharacterized protein</fullName>
    </submittedName>
</protein>
<keyword evidence="9" id="KW-1185">Reference proteome</keyword>